<dbReference type="EMBL" id="JAHDYR010000007">
    <property type="protein sequence ID" value="KAG9395936.1"/>
    <property type="molecule type" value="Genomic_DNA"/>
</dbReference>
<dbReference type="Proteomes" id="UP000717585">
    <property type="component" value="Unassembled WGS sequence"/>
</dbReference>
<comment type="caution">
    <text evidence="2">The sequence shown here is derived from an EMBL/GenBank/DDBJ whole genome shotgun (WGS) entry which is preliminary data.</text>
</comment>
<reference evidence="2" key="1">
    <citation type="submission" date="2021-05" db="EMBL/GenBank/DDBJ databases">
        <title>A free-living protist that lacks canonical eukaryotic 1 DNA replication and segregation systems.</title>
        <authorList>
            <person name="Salas-Leiva D.E."/>
            <person name="Tromer E.C."/>
            <person name="Curtis B.A."/>
            <person name="Jerlstrom-Hultqvist J."/>
            <person name="Kolisko M."/>
            <person name="Yi Z."/>
            <person name="Salas-Leiva J.S."/>
            <person name="Gallot-Lavallee L."/>
            <person name="Kops G.J.P.L."/>
            <person name="Archibald J.M."/>
            <person name="Simpson A.G.B."/>
            <person name="Roger A.J."/>
        </authorList>
    </citation>
    <scope>NUCLEOTIDE SEQUENCE</scope>
    <source>
        <strain evidence="2">BICM</strain>
    </source>
</reference>
<gene>
    <name evidence="2" type="ORF">J8273_2285</name>
</gene>
<dbReference type="AlphaFoldDB" id="A0A8J6E3S2"/>
<accession>A0A8J6E3S2</accession>
<evidence type="ECO:0000313" key="3">
    <source>
        <dbReference type="Proteomes" id="UP000717585"/>
    </source>
</evidence>
<keyword evidence="1" id="KW-0812">Transmembrane</keyword>
<protein>
    <submittedName>
        <fullName evidence="2">Uncharacterized protein</fullName>
    </submittedName>
</protein>
<keyword evidence="1" id="KW-0472">Membrane</keyword>
<proteinExistence type="predicted"/>
<sequence length="74" mass="7926">MQSPLMSPMLGYTKGSMKNHRSISDFLIMCGCLCCGVASCSCFLIFSIITAAPVISVATVTLIGIIITFISRLF</sequence>
<keyword evidence="3" id="KW-1185">Reference proteome</keyword>
<organism evidence="2 3">
    <name type="scientific">Carpediemonas membranifera</name>
    <dbReference type="NCBI Taxonomy" id="201153"/>
    <lineage>
        <taxon>Eukaryota</taxon>
        <taxon>Metamonada</taxon>
        <taxon>Carpediemonas-like organisms</taxon>
        <taxon>Carpediemonas</taxon>
    </lineage>
</organism>
<evidence type="ECO:0000256" key="1">
    <source>
        <dbReference type="SAM" id="Phobius"/>
    </source>
</evidence>
<feature type="transmembrane region" description="Helical" evidence="1">
    <location>
        <begin position="55"/>
        <end position="73"/>
    </location>
</feature>
<name>A0A8J6E3S2_9EUKA</name>
<keyword evidence="1" id="KW-1133">Transmembrane helix</keyword>
<feature type="transmembrane region" description="Helical" evidence="1">
    <location>
        <begin position="26"/>
        <end position="49"/>
    </location>
</feature>
<evidence type="ECO:0000313" key="2">
    <source>
        <dbReference type="EMBL" id="KAG9395936.1"/>
    </source>
</evidence>